<dbReference type="PANTHER" id="PTHR46268">
    <property type="entry name" value="STRESS RESPONSE PROTEIN NHAX"/>
    <property type="match status" value="1"/>
</dbReference>
<dbReference type="GeneID" id="76459833"/>
<organism evidence="4 5">
    <name type="scientific">Verminephrobacter eiseniae (strain EF01-2)</name>
    <dbReference type="NCBI Taxonomy" id="391735"/>
    <lineage>
        <taxon>Bacteria</taxon>
        <taxon>Pseudomonadati</taxon>
        <taxon>Pseudomonadota</taxon>
        <taxon>Betaproteobacteria</taxon>
        <taxon>Burkholderiales</taxon>
        <taxon>Comamonadaceae</taxon>
        <taxon>Verminephrobacter</taxon>
    </lineage>
</organism>
<dbReference type="Proteomes" id="UP000000374">
    <property type="component" value="Chromosome"/>
</dbReference>
<evidence type="ECO:0000256" key="1">
    <source>
        <dbReference type="ARBA" id="ARBA00008791"/>
    </source>
</evidence>
<gene>
    <name evidence="4" type="ordered locus">Veis_1173</name>
</gene>
<comment type="similarity">
    <text evidence="1 2">Belongs to the universal stress protein A family.</text>
</comment>
<dbReference type="OrthoDB" id="5295044at2"/>
<dbReference type="PIRSF" id="PIRSF006276">
    <property type="entry name" value="UspA"/>
    <property type="match status" value="1"/>
</dbReference>
<dbReference type="PRINTS" id="PR01438">
    <property type="entry name" value="UNVRSLSTRESS"/>
</dbReference>
<dbReference type="eggNOG" id="COG0589">
    <property type="taxonomic scope" value="Bacteria"/>
</dbReference>
<dbReference type="EMBL" id="CP000542">
    <property type="protein sequence ID" value="ABM56945.1"/>
    <property type="molecule type" value="Genomic_DNA"/>
</dbReference>
<proteinExistence type="inferred from homology"/>
<comment type="subcellular location">
    <subcellularLocation>
        <location evidence="2">Cytoplasm</location>
    </subcellularLocation>
</comment>
<name>A1WH38_VEREI</name>
<feature type="domain" description="UspA" evidence="3">
    <location>
        <begin position="1"/>
        <end position="147"/>
    </location>
</feature>
<accession>A1WH38</accession>
<dbReference type="GO" id="GO:0005737">
    <property type="term" value="C:cytoplasm"/>
    <property type="evidence" value="ECO:0007669"/>
    <property type="project" value="UniProtKB-SubCell"/>
</dbReference>
<dbReference type="STRING" id="391735.Veis_1173"/>
<dbReference type="CDD" id="cd00293">
    <property type="entry name" value="USP-like"/>
    <property type="match status" value="1"/>
</dbReference>
<reference evidence="5" key="1">
    <citation type="submission" date="2006-12" db="EMBL/GenBank/DDBJ databases">
        <title>Complete sequence of chromosome 1 of Verminephrobacter eiseniae EF01-2.</title>
        <authorList>
            <person name="Copeland A."/>
            <person name="Lucas S."/>
            <person name="Lapidus A."/>
            <person name="Barry K."/>
            <person name="Detter J.C."/>
            <person name="Glavina del Rio T."/>
            <person name="Dalin E."/>
            <person name="Tice H."/>
            <person name="Pitluck S."/>
            <person name="Chertkov O."/>
            <person name="Brettin T."/>
            <person name="Bruce D."/>
            <person name="Han C."/>
            <person name="Tapia R."/>
            <person name="Gilna P."/>
            <person name="Schmutz J."/>
            <person name="Larimer F."/>
            <person name="Land M."/>
            <person name="Hauser L."/>
            <person name="Kyrpides N."/>
            <person name="Kim E."/>
            <person name="Stahl D."/>
            <person name="Richardson P."/>
        </authorList>
    </citation>
    <scope>NUCLEOTIDE SEQUENCE [LARGE SCALE GENOMIC DNA]</scope>
    <source>
        <strain evidence="5">EF01-2</strain>
    </source>
</reference>
<dbReference type="InterPro" id="IPR006015">
    <property type="entry name" value="Universal_stress_UspA"/>
</dbReference>
<keyword evidence="2" id="KW-0963">Cytoplasm</keyword>
<dbReference type="RefSeq" id="WP_011808956.1">
    <property type="nucleotide sequence ID" value="NC_008786.1"/>
</dbReference>
<dbReference type="InterPro" id="IPR014729">
    <property type="entry name" value="Rossmann-like_a/b/a_fold"/>
</dbReference>
<dbReference type="PANTHER" id="PTHR46268:SF15">
    <property type="entry name" value="UNIVERSAL STRESS PROTEIN HP_0031"/>
    <property type="match status" value="1"/>
</dbReference>
<dbReference type="Pfam" id="PF00582">
    <property type="entry name" value="Usp"/>
    <property type="match status" value="1"/>
</dbReference>
<sequence length="147" mass="15522">MYKRILIATDGSALSDKAVEHGLALAALTGATVVALKVVPRYPRSYFEGGVPADMNAVKHIEAQWGDAAQAMVDGVKARGDAQGVTVKAVIAKSDLVAEAVIAAAKKHKCDLIVMASHGRKGLKRLLLGSETQHVLTHSHIPVLVLR</sequence>
<evidence type="ECO:0000313" key="4">
    <source>
        <dbReference type="EMBL" id="ABM56945.1"/>
    </source>
</evidence>
<protein>
    <recommendedName>
        <fullName evidence="2">Universal stress protein</fullName>
    </recommendedName>
</protein>
<keyword evidence="5" id="KW-1185">Reference proteome</keyword>
<evidence type="ECO:0000256" key="2">
    <source>
        <dbReference type="PIRNR" id="PIRNR006276"/>
    </source>
</evidence>
<dbReference type="SUPFAM" id="SSF52402">
    <property type="entry name" value="Adenine nucleotide alpha hydrolases-like"/>
    <property type="match status" value="1"/>
</dbReference>
<dbReference type="AlphaFoldDB" id="A1WH38"/>
<dbReference type="KEGG" id="vei:Veis_1173"/>
<dbReference type="InterPro" id="IPR006016">
    <property type="entry name" value="UspA"/>
</dbReference>
<dbReference type="Gene3D" id="3.40.50.620">
    <property type="entry name" value="HUPs"/>
    <property type="match status" value="1"/>
</dbReference>
<evidence type="ECO:0000313" key="5">
    <source>
        <dbReference type="Proteomes" id="UP000000374"/>
    </source>
</evidence>
<evidence type="ECO:0000259" key="3">
    <source>
        <dbReference type="Pfam" id="PF00582"/>
    </source>
</evidence>
<dbReference type="HOGENOM" id="CLU_049301_11_0_4"/>